<comment type="caution">
    <text evidence="1">The sequence shown here is derived from an EMBL/GenBank/DDBJ whole genome shotgun (WGS) entry which is preliminary data.</text>
</comment>
<protein>
    <submittedName>
        <fullName evidence="1">Uncharacterized protein</fullName>
    </submittedName>
</protein>
<dbReference type="RefSeq" id="WP_135057972.1">
    <property type="nucleotide sequence ID" value="NZ_JADGLC010000023.1"/>
</dbReference>
<dbReference type="Proteomes" id="UP000297396">
    <property type="component" value="Unassembled WGS sequence"/>
</dbReference>
<dbReference type="OrthoDB" id="5677376at2"/>
<name>A0A4Y9JVS3_9PAST</name>
<accession>A0A4Y9JVS3</accession>
<evidence type="ECO:0000313" key="1">
    <source>
        <dbReference type="EMBL" id="TFV08595.1"/>
    </source>
</evidence>
<sequence length="195" mass="22254">MARYNLARGGYAPEFGKGCTDCCDIDENGLPLWLQPDQRSDGGYGYRDKVEWKQYLKMLDLRYGKTAEDLNVGDELMLFLQPNHSHLKSLFVDLREGFAGFKFELKTVNGLDLSGEQYLSTYTERHQIEQSQAAETVDTDTAQERTQWTMLIDKGYSAKVDAVVLVIKALPKAKTALQDAKILFARRFEQEGYMM</sequence>
<dbReference type="EMBL" id="SPPA01000023">
    <property type="protein sequence ID" value="TFV08595.1"/>
    <property type="molecule type" value="Genomic_DNA"/>
</dbReference>
<organism evidence="1 2">
    <name type="scientific">Muribacter muris</name>
    <dbReference type="NCBI Taxonomy" id="67855"/>
    <lineage>
        <taxon>Bacteria</taxon>
        <taxon>Pseudomonadati</taxon>
        <taxon>Pseudomonadota</taxon>
        <taxon>Gammaproteobacteria</taxon>
        <taxon>Pasteurellales</taxon>
        <taxon>Pasteurellaceae</taxon>
        <taxon>Muribacter</taxon>
    </lineage>
</organism>
<dbReference type="AlphaFoldDB" id="A0A4Y9JVS3"/>
<proteinExistence type="predicted"/>
<gene>
    <name evidence="1" type="ORF">E4T80_09910</name>
</gene>
<evidence type="ECO:0000313" key="2">
    <source>
        <dbReference type="Proteomes" id="UP000297396"/>
    </source>
</evidence>
<reference evidence="1 2" key="1">
    <citation type="submission" date="2019-03" db="EMBL/GenBank/DDBJ databases">
        <title>Diversity of the mouse oral microbiome.</title>
        <authorList>
            <person name="Joseph S."/>
            <person name="Aduse-Opoku J."/>
            <person name="Curtis M."/>
            <person name="Wade W."/>
            <person name="Hashim A."/>
        </authorList>
    </citation>
    <scope>NUCLEOTIDE SEQUENCE [LARGE SCALE GENOMIC DNA]</scope>
    <source>
        <strain evidence="1 2">WT12</strain>
    </source>
</reference>